<dbReference type="InterPro" id="IPR029058">
    <property type="entry name" value="AB_hydrolase_fold"/>
</dbReference>
<dbReference type="InterPro" id="IPR050960">
    <property type="entry name" value="AB_hydrolase_4_sf"/>
</dbReference>
<dbReference type="PANTHER" id="PTHR10794:SF94">
    <property type="entry name" value="ESTERASE YHET-RELATED"/>
    <property type="match status" value="1"/>
</dbReference>
<dbReference type="SUPFAM" id="SSF53474">
    <property type="entry name" value="alpha/beta-Hydrolases"/>
    <property type="match status" value="1"/>
</dbReference>
<dbReference type="GO" id="GO:0034338">
    <property type="term" value="F:short-chain carboxylesterase activity"/>
    <property type="evidence" value="ECO:0007669"/>
    <property type="project" value="TreeGrafter"/>
</dbReference>
<gene>
    <name evidence="6" type="ORF">D0433_14715</name>
</gene>
<feature type="active site" description="Charge relay system" evidence="4">
    <location>
        <position position="139"/>
    </location>
</feature>
<dbReference type="InterPro" id="IPR012020">
    <property type="entry name" value="ABHD4"/>
</dbReference>
<dbReference type="EMBL" id="PHFL01000079">
    <property type="protein sequence ID" value="RFM22737.1"/>
    <property type="molecule type" value="Genomic_DNA"/>
</dbReference>
<dbReference type="Proteomes" id="UP000266389">
    <property type="component" value="Unassembled WGS sequence"/>
</dbReference>
<comment type="similarity">
    <text evidence="1">Belongs to the AB hydrolase superfamily. AB hydrolase 4 family.</text>
</comment>
<dbReference type="Gene3D" id="3.40.50.1820">
    <property type="entry name" value="alpha/beta hydrolase"/>
    <property type="match status" value="1"/>
</dbReference>
<dbReference type="AlphaFoldDB" id="A0A395LVF1"/>
<proteinExistence type="inferred from homology"/>
<feature type="domain" description="AB hydrolase-1" evidence="5">
    <location>
        <begin position="64"/>
        <end position="267"/>
    </location>
</feature>
<feature type="active site" description="Charge relay system" evidence="4">
    <location>
        <position position="264"/>
    </location>
</feature>
<organism evidence="6 7">
    <name type="scientific">Candidatus Thermochlorobacter aerophilus</name>
    <dbReference type="NCBI Taxonomy" id="1868324"/>
    <lineage>
        <taxon>Bacteria</taxon>
        <taxon>Pseudomonadati</taxon>
        <taxon>Chlorobiota</taxon>
        <taxon>Chlorobiia</taxon>
        <taxon>Chlorobiales</taxon>
        <taxon>Candidatus Thermochlorobacteriaceae</taxon>
        <taxon>Candidatus Thermochlorobacter</taxon>
    </lineage>
</organism>
<sequence length="319" mass="36432">MPLISHSTYIPPAFLKNGHAQTIFSALCRTVKDVTYQRERLLTDDDDFLDLDWRRVGSTRLAILSHGLESSSRRSYMLGMTRALNQNSFDVLAWNFRGCSGEPNRQARAYHSGATDDLHRVVQHSLKHGYTCIVLVGFSLGANLTLKYLGERGRDAIAHIAAAVCLSVPLNLAECSRAISRQPIYNRRFLRQLTQKVIAKSIYVPQPISLERLRRIKTLWEFDDCYTAPLHGFKNAEDYYAKCSSENFLDEIAVPTLIINAMDDPFLTSACFPFERMKKLRMVWFETPHAGGHIGFVSFNRQGMYWSEQRAVEFLAERV</sequence>
<evidence type="ECO:0000259" key="5">
    <source>
        <dbReference type="Pfam" id="PF00561"/>
    </source>
</evidence>
<dbReference type="GO" id="GO:0047372">
    <property type="term" value="F:monoacylglycerol lipase activity"/>
    <property type="evidence" value="ECO:0007669"/>
    <property type="project" value="TreeGrafter"/>
</dbReference>
<evidence type="ECO:0000256" key="3">
    <source>
        <dbReference type="ARBA" id="ARBA00022801"/>
    </source>
</evidence>
<dbReference type="PIRSF" id="PIRSF005211">
    <property type="entry name" value="Ab_hydro_YheT"/>
    <property type="match status" value="1"/>
</dbReference>
<dbReference type="InterPro" id="IPR000073">
    <property type="entry name" value="AB_hydrolase_1"/>
</dbReference>
<evidence type="ECO:0000256" key="1">
    <source>
        <dbReference type="ARBA" id="ARBA00010884"/>
    </source>
</evidence>
<dbReference type="Pfam" id="PF00561">
    <property type="entry name" value="Abhydrolase_1"/>
    <property type="match status" value="1"/>
</dbReference>
<evidence type="ECO:0000313" key="7">
    <source>
        <dbReference type="Proteomes" id="UP000266389"/>
    </source>
</evidence>
<keyword evidence="3 6" id="KW-0378">Hydrolase</keyword>
<feature type="active site" description="Charge relay system" evidence="4">
    <location>
        <position position="293"/>
    </location>
</feature>
<dbReference type="PANTHER" id="PTHR10794">
    <property type="entry name" value="ABHYDROLASE DOMAIN-CONTAINING PROTEIN"/>
    <property type="match status" value="1"/>
</dbReference>
<reference evidence="6 7" key="1">
    <citation type="journal article" date="2011" name="ISME J.">
        <title>Community ecology of hot spring cyanobacterial mats: predominant populations and their functional potential.</title>
        <authorList>
            <person name="Klatt C.G."/>
            <person name="Wood J.M."/>
            <person name="Rusch D.B."/>
            <person name="Bateson M.M."/>
            <person name="Hamamura N."/>
            <person name="Heidelberg J.F."/>
            <person name="Grossman A.R."/>
            <person name="Bhaya D."/>
            <person name="Cohan F.M."/>
            <person name="Kuhl M."/>
            <person name="Bryant D.A."/>
            <person name="Ward D.M."/>
        </authorList>
    </citation>
    <scope>NUCLEOTIDE SEQUENCE [LARGE SCALE GENOMIC DNA]</scope>
    <source>
        <strain evidence="6">OS</strain>
    </source>
</reference>
<evidence type="ECO:0000313" key="6">
    <source>
        <dbReference type="EMBL" id="RFM22737.1"/>
    </source>
</evidence>
<comment type="caution">
    <text evidence="6">The sequence shown here is derived from an EMBL/GenBank/DDBJ whole genome shotgun (WGS) entry which is preliminary data.</text>
</comment>
<dbReference type="PROSITE" id="PS01133">
    <property type="entry name" value="UPF0017"/>
    <property type="match status" value="1"/>
</dbReference>
<protein>
    <submittedName>
        <fullName evidence="6">Alpha/beta fold hydrolase</fullName>
    </submittedName>
</protein>
<accession>A0A395LVF1</accession>
<keyword evidence="2" id="KW-0719">Serine esterase</keyword>
<name>A0A395LVF1_9BACT</name>
<evidence type="ECO:0000256" key="2">
    <source>
        <dbReference type="ARBA" id="ARBA00022487"/>
    </source>
</evidence>
<evidence type="ECO:0000256" key="4">
    <source>
        <dbReference type="PIRSR" id="PIRSR005211-1"/>
    </source>
</evidence>
<dbReference type="InterPro" id="IPR000952">
    <property type="entry name" value="AB_hydrolase_4_CS"/>
</dbReference>